<sequence length="98" mass="10891">MSELTNNEIVIQGITSDGRTFRPSDWAERLSGALSTFGEDHRMNYSPYVRPITIKGIKCVVVEKVLQEKQPATFAFLMSFANGNDLQVIDGDALNPQT</sequence>
<proteinExistence type="predicted"/>
<accession>E6QUJ5</accession>
<dbReference type="Gene3D" id="3.30.70.2340">
    <property type="entry name" value="Uncharacterised protein PF12112 family, DUF3579"/>
    <property type="match status" value="1"/>
</dbReference>
<dbReference type="EMBL" id="CABR01000112">
    <property type="protein sequence ID" value="CBI10918.1"/>
    <property type="molecule type" value="Genomic_DNA"/>
</dbReference>
<dbReference type="Pfam" id="PF12112">
    <property type="entry name" value="DUF3579"/>
    <property type="match status" value="1"/>
</dbReference>
<evidence type="ECO:0000313" key="1">
    <source>
        <dbReference type="EMBL" id="CBI10918.1"/>
    </source>
</evidence>
<dbReference type="InterPro" id="IPR021969">
    <property type="entry name" value="DUF3579"/>
</dbReference>
<comment type="caution">
    <text evidence="1">The sequence shown here is derived from an EMBL/GenBank/DDBJ whole genome shotgun (WGS) entry which is preliminary data.</text>
</comment>
<reference evidence="1" key="1">
    <citation type="submission" date="2009-10" db="EMBL/GenBank/DDBJ databases">
        <title>Diversity of trophic interactions inside an arsenic-rich microbial ecosystem.</title>
        <authorList>
            <person name="Bertin P.N."/>
            <person name="Heinrich-Salmeron A."/>
            <person name="Pelletier E."/>
            <person name="Goulhen-Chollet F."/>
            <person name="Arsene-Ploetze F."/>
            <person name="Gallien S."/>
            <person name="Calteau A."/>
            <person name="Vallenet D."/>
            <person name="Casiot C."/>
            <person name="Chane-Woon-Ming B."/>
            <person name="Giloteaux L."/>
            <person name="Barakat M."/>
            <person name="Bonnefoy V."/>
            <person name="Bruneel O."/>
            <person name="Chandler M."/>
            <person name="Cleiss J."/>
            <person name="Duran R."/>
            <person name="Elbaz-Poulichet F."/>
            <person name="Fonknechten N."/>
            <person name="Lauga B."/>
            <person name="Mornico D."/>
            <person name="Ortet P."/>
            <person name="Schaeffer C."/>
            <person name="Siguier P."/>
            <person name="Alexander Thil Smith A."/>
            <person name="Van Dorsselaer A."/>
            <person name="Weissenbach J."/>
            <person name="Medigue C."/>
            <person name="Le Paslier D."/>
        </authorList>
    </citation>
    <scope>NUCLEOTIDE SEQUENCE</scope>
</reference>
<evidence type="ECO:0008006" key="2">
    <source>
        <dbReference type="Google" id="ProtNLM"/>
    </source>
</evidence>
<dbReference type="AlphaFoldDB" id="E6QUJ5"/>
<protein>
    <recommendedName>
        <fullName evidence="2">DUF3579 domain-containing protein</fullName>
    </recommendedName>
</protein>
<name>E6QUJ5_9ZZZZ</name>
<organism evidence="1">
    <name type="scientific">mine drainage metagenome</name>
    <dbReference type="NCBI Taxonomy" id="410659"/>
    <lineage>
        <taxon>unclassified sequences</taxon>
        <taxon>metagenomes</taxon>
        <taxon>ecological metagenomes</taxon>
    </lineage>
</organism>
<gene>
    <name evidence="1" type="ORF">CARN7_1721</name>
</gene>